<evidence type="ECO:0000313" key="3">
    <source>
        <dbReference type="Proteomes" id="UP001195483"/>
    </source>
</evidence>
<reference evidence="2" key="1">
    <citation type="journal article" date="2021" name="Genome Biol. Evol.">
        <title>A High-Quality Reference Genome for a Parasitic Bivalve with Doubly Uniparental Inheritance (Bivalvia: Unionida).</title>
        <authorList>
            <person name="Smith C.H."/>
        </authorList>
    </citation>
    <scope>NUCLEOTIDE SEQUENCE</scope>
    <source>
        <strain evidence="2">CHS0354</strain>
    </source>
</reference>
<reference evidence="2" key="2">
    <citation type="journal article" date="2021" name="Genome Biol. Evol.">
        <title>Developing a high-quality reference genome for a parasitic bivalve with doubly uniparental inheritance (Bivalvia: Unionida).</title>
        <authorList>
            <person name="Smith C.H."/>
        </authorList>
    </citation>
    <scope>NUCLEOTIDE SEQUENCE</scope>
    <source>
        <strain evidence="2">CHS0354</strain>
        <tissue evidence="2">Mantle</tissue>
    </source>
</reference>
<protein>
    <submittedName>
        <fullName evidence="2">Uncharacterized protein</fullName>
    </submittedName>
</protein>
<reference evidence="2" key="3">
    <citation type="submission" date="2023-05" db="EMBL/GenBank/DDBJ databases">
        <authorList>
            <person name="Smith C.H."/>
        </authorList>
    </citation>
    <scope>NUCLEOTIDE SEQUENCE</scope>
    <source>
        <strain evidence="2">CHS0354</strain>
        <tissue evidence="2">Mantle</tissue>
    </source>
</reference>
<comment type="caution">
    <text evidence="2">The sequence shown here is derived from an EMBL/GenBank/DDBJ whole genome shotgun (WGS) entry which is preliminary data.</text>
</comment>
<dbReference type="AlphaFoldDB" id="A0AAE0W7V4"/>
<name>A0AAE0W7V4_9BIVA</name>
<evidence type="ECO:0000256" key="1">
    <source>
        <dbReference type="SAM" id="MobiDB-lite"/>
    </source>
</evidence>
<sequence length="124" mass="14530">MGEIKNGNIQIGDSSCKLRAEKNRDTSENVLEIPDLIGKRYHLIDQRNIGLENIVGNEDLLKVKETSVQEEFKAPFRRITEQEKQNYFRLSYASLPPRKVGNLHDRGKTDENRQQEKKERYKSR</sequence>
<dbReference type="Proteomes" id="UP001195483">
    <property type="component" value="Unassembled WGS sequence"/>
</dbReference>
<evidence type="ECO:0000313" key="2">
    <source>
        <dbReference type="EMBL" id="KAK3604349.1"/>
    </source>
</evidence>
<accession>A0AAE0W7V4</accession>
<gene>
    <name evidence="2" type="ORF">CHS0354_013861</name>
</gene>
<feature type="compositionally biased region" description="Basic and acidic residues" evidence="1">
    <location>
        <begin position="102"/>
        <end position="119"/>
    </location>
</feature>
<feature type="region of interest" description="Disordered" evidence="1">
    <location>
        <begin position="97"/>
        <end position="124"/>
    </location>
</feature>
<organism evidence="2 3">
    <name type="scientific">Potamilus streckersoni</name>
    <dbReference type="NCBI Taxonomy" id="2493646"/>
    <lineage>
        <taxon>Eukaryota</taxon>
        <taxon>Metazoa</taxon>
        <taxon>Spiralia</taxon>
        <taxon>Lophotrochozoa</taxon>
        <taxon>Mollusca</taxon>
        <taxon>Bivalvia</taxon>
        <taxon>Autobranchia</taxon>
        <taxon>Heteroconchia</taxon>
        <taxon>Palaeoheterodonta</taxon>
        <taxon>Unionida</taxon>
        <taxon>Unionoidea</taxon>
        <taxon>Unionidae</taxon>
        <taxon>Ambleminae</taxon>
        <taxon>Lampsilini</taxon>
        <taxon>Potamilus</taxon>
    </lineage>
</organism>
<keyword evidence="3" id="KW-1185">Reference proteome</keyword>
<dbReference type="EMBL" id="JAEAOA010000849">
    <property type="protein sequence ID" value="KAK3604349.1"/>
    <property type="molecule type" value="Genomic_DNA"/>
</dbReference>
<proteinExistence type="predicted"/>